<accession>A0A4R4YN73</accession>
<dbReference type="Gene3D" id="3.20.20.100">
    <property type="entry name" value="NADP-dependent oxidoreductase domain"/>
    <property type="match status" value="1"/>
</dbReference>
<dbReference type="Proteomes" id="UP000295302">
    <property type="component" value="Unassembled WGS sequence"/>
</dbReference>
<dbReference type="PANTHER" id="PTHR43364:SF4">
    <property type="entry name" value="NAD(P)-LINKED OXIDOREDUCTASE SUPERFAMILY PROTEIN"/>
    <property type="match status" value="1"/>
</dbReference>
<evidence type="ECO:0000313" key="4">
    <source>
        <dbReference type="Proteomes" id="UP000295302"/>
    </source>
</evidence>
<evidence type="ECO:0000256" key="1">
    <source>
        <dbReference type="ARBA" id="ARBA00023002"/>
    </source>
</evidence>
<evidence type="ECO:0000313" key="3">
    <source>
        <dbReference type="EMBL" id="TDD45569.1"/>
    </source>
</evidence>
<dbReference type="GO" id="GO:0016491">
    <property type="term" value="F:oxidoreductase activity"/>
    <property type="evidence" value="ECO:0007669"/>
    <property type="project" value="UniProtKB-KW"/>
</dbReference>
<dbReference type="InterPro" id="IPR050523">
    <property type="entry name" value="AKR_Detox_Biosynth"/>
</dbReference>
<dbReference type="OrthoDB" id="9768793at2"/>
<dbReference type="SUPFAM" id="SSF51430">
    <property type="entry name" value="NAD(P)-linked oxidoreductase"/>
    <property type="match status" value="1"/>
</dbReference>
<dbReference type="PROSITE" id="PS00062">
    <property type="entry name" value="ALDOKETO_REDUCTASE_2"/>
    <property type="match status" value="1"/>
</dbReference>
<dbReference type="InterPro" id="IPR018170">
    <property type="entry name" value="Aldo/ket_reductase_CS"/>
</dbReference>
<dbReference type="GO" id="GO:0005829">
    <property type="term" value="C:cytosol"/>
    <property type="evidence" value="ECO:0007669"/>
    <property type="project" value="TreeGrafter"/>
</dbReference>
<feature type="domain" description="NADP-dependent oxidoreductase" evidence="2">
    <location>
        <begin position="15"/>
        <end position="302"/>
    </location>
</feature>
<dbReference type="InterPro" id="IPR023210">
    <property type="entry name" value="NADP_OxRdtase_dom"/>
</dbReference>
<proteinExistence type="predicted"/>
<dbReference type="FunFam" id="3.20.20.100:FF:000004">
    <property type="entry name" value="Oxidoreductase, aldo/keto reductase"/>
    <property type="match status" value="1"/>
</dbReference>
<name>A0A4R4YN73_9ACTN</name>
<comment type="caution">
    <text evidence="3">The sequence shown here is derived from an EMBL/GenBank/DDBJ whole genome shotgun (WGS) entry which is preliminary data.</text>
</comment>
<evidence type="ECO:0000259" key="2">
    <source>
        <dbReference type="Pfam" id="PF00248"/>
    </source>
</evidence>
<dbReference type="InterPro" id="IPR020471">
    <property type="entry name" value="AKR"/>
</dbReference>
<dbReference type="Pfam" id="PF00248">
    <property type="entry name" value="Aldo_ket_red"/>
    <property type="match status" value="1"/>
</dbReference>
<dbReference type="RefSeq" id="WP_132615600.1">
    <property type="nucleotide sequence ID" value="NZ_SMKQ01000076.1"/>
</dbReference>
<protein>
    <submittedName>
        <fullName evidence="3">Aldo/keto reductase</fullName>
    </submittedName>
</protein>
<keyword evidence="1" id="KW-0560">Oxidoreductase</keyword>
<reference evidence="3 4" key="1">
    <citation type="submission" date="2019-03" db="EMBL/GenBank/DDBJ databases">
        <title>Draft genome sequences of novel Actinobacteria.</title>
        <authorList>
            <person name="Sahin N."/>
            <person name="Ay H."/>
            <person name="Saygin H."/>
        </authorList>
    </citation>
    <scope>NUCLEOTIDE SEQUENCE [LARGE SCALE GENOMIC DNA]</scope>
    <source>
        <strain evidence="3 4">CH32</strain>
    </source>
</reference>
<dbReference type="InterPro" id="IPR036812">
    <property type="entry name" value="NAD(P)_OxRdtase_dom_sf"/>
</dbReference>
<dbReference type="PRINTS" id="PR00069">
    <property type="entry name" value="ALDKETRDTASE"/>
</dbReference>
<gene>
    <name evidence="3" type="ORF">E1286_23505</name>
</gene>
<dbReference type="AlphaFoldDB" id="A0A4R4YN73"/>
<organism evidence="3 4">
    <name type="scientific">Nonomuraea terrae</name>
    <dbReference type="NCBI Taxonomy" id="2530383"/>
    <lineage>
        <taxon>Bacteria</taxon>
        <taxon>Bacillati</taxon>
        <taxon>Actinomycetota</taxon>
        <taxon>Actinomycetes</taxon>
        <taxon>Streptosporangiales</taxon>
        <taxon>Streptosporangiaceae</taxon>
        <taxon>Nonomuraea</taxon>
    </lineage>
</organism>
<dbReference type="PANTHER" id="PTHR43364">
    <property type="entry name" value="NADH-SPECIFIC METHYLGLYOXAL REDUCTASE-RELATED"/>
    <property type="match status" value="1"/>
</dbReference>
<dbReference type="EMBL" id="SMKQ01000076">
    <property type="protein sequence ID" value="TDD45569.1"/>
    <property type="molecule type" value="Genomic_DNA"/>
</dbReference>
<keyword evidence="4" id="KW-1185">Reference proteome</keyword>
<dbReference type="CDD" id="cd19084">
    <property type="entry name" value="AKR_AKR11B1-like"/>
    <property type="match status" value="1"/>
</dbReference>
<sequence length="317" mass="34421">MDKVRLGRTELQVSPICYGTWQFGGDWGKVDESAAIDAIRHARDRGVTFFDTAQGYGFGIAERILGRALDGDRDSVVIATKGGLRMDGDDLVRDSSPAWLRQGVEASLEALGTDHIDLYQVHWPDPGTPFADSAQALRDLVTEGLIRHVGVSNFDADQLRAFPGVETLQPPYHLFHRDIEADVLPYTAEHDLGVLAYGSLAHGLLGGGFDEHTTFPDDDWRSQSPDFTGPGFLRNLEIVAELRRYAERLGATVGQLAIAWVLAHPDVHVAIVGARNPHHLDDSLTAADLTLGQDDLAEINRIMSGAAPVSGPTPEGM</sequence>